<dbReference type="PANTHER" id="PTHR43751">
    <property type="entry name" value="SULFATASE"/>
    <property type="match status" value="1"/>
</dbReference>
<dbReference type="EMBL" id="NCKW01003491">
    <property type="protein sequence ID" value="POM76241.1"/>
    <property type="molecule type" value="Genomic_DNA"/>
</dbReference>
<dbReference type="PANTHER" id="PTHR43751:SF3">
    <property type="entry name" value="SULFATASE N-TERMINAL DOMAIN-CONTAINING PROTEIN"/>
    <property type="match status" value="1"/>
</dbReference>
<name>A0A2P4YEL2_9STRA</name>
<protein>
    <submittedName>
        <fullName evidence="2">Sulfatase-like protein</fullName>
    </submittedName>
</protein>
<accession>A0A2P4YEL2</accession>
<dbReference type="Gene3D" id="3.40.720.10">
    <property type="entry name" value="Alkaline Phosphatase, subunit A"/>
    <property type="match status" value="1"/>
</dbReference>
<feature type="domain" description="Sulfatase N-terminal" evidence="1">
    <location>
        <begin position="49"/>
        <end position="195"/>
    </location>
</feature>
<comment type="caution">
    <text evidence="2">The sequence shown here is derived from an EMBL/GenBank/DDBJ whole genome shotgun (WGS) entry which is preliminary data.</text>
</comment>
<dbReference type="Pfam" id="PF00884">
    <property type="entry name" value="Sulfatase"/>
    <property type="match status" value="1"/>
</dbReference>
<dbReference type="SUPFAM" id="SSF53649">
    <property type="entry name" value="Alkaline phosphatase-like"/>
    <property type="match status" value="1"/>
</dbReference>
<dbReference type="OrthoDB" id="96314at2759"/>
<dbReference type="InterPro" id="IPR000917">
    <property type="entry name" value="Sulfatase_N"/>
</dbReference>
<organism evidence="2 3">
    <name type="scientific">Phytophthora palmivora</name>
    <dbReference type="NCBI Taxonomy" id="4796"/>
    <lineage>
        <taxon>Eukaryota</taxon>
        <taxon>Sar</taxon>
        <taxon>Stramenopiles</taxon>
        <taxon>Oomycota</taxon>
        <taxon>Peronosporomycetes</taxon>
        <taxon>Peronosporales</taxon>
        <taxon>Peronosporaceae</taxon>
        <taxon>Phytophthora</taxon>
    </lineage>
</organism>
<evidence type="ECO:0000259" key="1">
    <source>
        <dbReference type="Pfam" id="PF00884"/>
    </source>
</evidence>
<dbReference type="InterPro" id="IPR052701">
    <property type="entry name" value="GAG_Ulvan_Degrading_Sulfatases"/>
</dbReference>
<sequence length="244" mass="27551">MKKLAEQTLNITRADWDGSERRGFGWGVHDDLSFQILGDLLIKKTNKQREAVAKGEQKKPLFLTHYTISSHEPYGSWPKWYSDANKPDFSVMYEGEQHADRIARYMKVRYFTDMELGKFMDRMQKEGILNDTIVVIVGDHGQAPEIDNANMHEESVTRVPAAIIAEGRLGDAVGLVIDDAAEQYDILNTLADITGLPPGGFQQNGVGRSLKRKIPFGKRVVFSNDPMRKMAIDMNVFAMTQSQK</sequence>
<dbReference type="AlphaFoldDB" id="A0A2P4YEL2"/>
<evidence type="ECO:0000313" key="3">
    <source>
        <dbReference type="Proteomes" id="UP000237271"/>
    </source>
</evidence>
<dbReference type="Proteomes" id="UP000237271">
    <property type="component" value="Unassembled WGS sequence"/>
</dbReference>
<evidence type="ECO:0000313" key="2">
    <source>
        <dbReference type="EMBL" id="POM76241.1"/>
    </source>
</evidence>
<gene>
    <name evidence="2" type="ORF">PHPALM_6547</name>
</gene>
<reference evidence="2 3" key="1">
    <citation type="journal article" date="2017" name="Genome Biol. Evol.">
        <title>Phytophthora megakarya and P. palmivora, closely related causal agents of cacao black pod rot, underwent increases in genome sizes and gene numbers by different mechanisms.</title>
        <authorList>
            <person name="Ali S.S."/>
            <person name="Shao J."/>
            <person name="Lary D.J."/>
            <person name="Kronmiller B."/>
            <person name="Shen D."/>
            <person name="Strem M.D."/>
            <person name="Amoako-Attah I."/>
            <person name="Akrofi A.Y."/>
            <person name="Begoude B.A."/>
            <person name="Ten Hoopen G.M."/>
            <person name="Coulibaly K."/>
            <person name="Kebe B.I."/>
            <person name="Melnick R.L."/>
            <person name="Guiltinan M.J."/>
            <person name="Tyler B.M."/>
            <person name="Meinhardt L.W."/>
            <person name="Bailey B.A."/>
        </authorList>
    </citation>
    <scope>NUCLEOTIDE SEQUENCE [LARGE SCALE GENOMIC DNA]</scope>
    <source>
        <strain evidence="3">sbr112.9</strain>
    </source>
</reference>
<proteinExistence type="predicted"/>
<keyword evidence="3" id="KW-1185">Reference proteome</keyword>
<dbReference type="InterPro" id="IPR017850">
    <property type="entry name" value="Alkaline_phosphatase_core_sf"/>
</dbReference>